<dbReference type="EMBL" id="JACEZT010000009">
    <property type="protein sequence ID" value="MBA5638365.1"/>
    <property type="molecule type" value="Genomic_DNA"/>
</dbReference>
<dbReference type="PANTHER" id="PTHR48111">
    <property type="entry name" value="REGULATOR OF RPOS"/>
    <property type="match status" value="1"/>
</dbReference>
<dbReference type="Pfam" id="PF04397">
    <property type="entry name" value="LytTR"/>
    <property type="match status" value="1"/>
</dbReference>
<dbReference type="InterPro" id="IPR039420">
    <property type="entry name" value="WalR-like"/>
</dbReference>
<dbReference type="Gene3D" id="2.40.50.1020">
    <property type="entry name" value="LytTr DNA-binding domain"/>
    <property type="match status" value="1"/>
</dbReference>
<dbReference type="GO" id="GO:0005829">
    <property type="term" value="C:cytosol"/>
    <property type="evidence" value="ECO:0007669"/>
    <property type="project" value="TreeGrafter"/>
</dbReference>
<feature type="domain" description="Response regulatory" evidence="3">
    <location>
        <begin position="5"/>
        <end position="120"/>
    </location>
</feature>
<dbReference type="SMART" id="SM00850">
    <property type="entry name" value="LytTR"/>
    <property type="match status" value="1"/>
</dbReference>
<dbReference type="Pfam" id="PF00072">
    <property type="entry name" value="Response_reg"/>
    <property type="match status" value="1"/>
</dbReference>
<proteinExistence type="predicted"/>
<dbReference type="InterPro" id="IPR001789">
    <property type="entry name" value="Sig_transdc_resp-reg_receiver"/>
</dbReference>
<dbReference type="GO" id="GO:0032993">
    <property type="term" value="C:protein-DNA complex"/>
    <property type="evidence" value="ECO:0007669"/>
    <property type="project" value="TreeGrafter"/>
</dbReference>
<accession>A0A7W2ETL3</accession>
<evidence type="ECO:0000256" key="2">
    <source>
        <dbReference type="PROSITE-ProRule" id="PRU00169"/>
    </source>
</evidence>
<evidence type="ECO:0000259" key="3">
    <source>
        <dbReference type="PROSITE" id="PS50110"/>
    </source>
</evidence>
<evidence type="ECO:0000256" key="1">
    <source>
        <dbReference type="ARBA" id="ARBA00023125"/>
    </source>
</evidence>
<feature type="modified residue" description="4-aspartylphosphate" evidence="2">
    <location>
        <position position="57"/>
    </location>
</feature>
<dbReference type="InterPro" id="IPR011006">
    <property type="entry name" value="CheY-like_superfamily"/>
</dbReference>
<dbReference type="SMART" id="SM00448">
    <property type="entry name" value="REC"/>
    <property type="match status" value="1"/>
</dbReference>
<reference evidence="5 6" key="1">
    <citation type="submission" date="2020-07" db="EMBL/GenBank/DDBJ databases">
        <title>Novel species isolated from subtropical streams in China.</title>
        <authorList>
            <person name="Lu H."/>
        </authorList>
    </citation>
    <scope>NUCLEOTIDE SEQUENCE [LARGE SCALE GENOMIC DNA]</scope>
    <source>
        <strain evidence="5 6">LX20W</strain>
    </source>
</reference>
<evidence type="ECO:0000313" key="6">
    <source>
        <dbReference type="Proteomes" id="UP000534388"/>
    </source>
</evidence>
<dbReference type="PROSITE" id="PS50930">
    <property type="entry name" value="HTH_LYTTR"/>
    <property type="match status" value="1"/>
</dbReference>
<dbReference type="SUPFAM" id="SSF52172">
    <property type="entry name" value="CheY-like"/>
    <property type="match status" value="1"/>
</dbReference>
<keyword evidence="2" id="KW-0597">Phosphoprotein</keyword>
<dbReference type="PROSITE" id="PS50110">
    <property type="entry name" value="RESPONSE_REGULATORY"/>
    <property type="match status" value="1"/>
</dbReference>
<name>A0A7W2ETL3_9BURK</name>
<evidence type="ECO:0000259" key="4">
    <source>
        <dbReference type="PROSITE" id="PS50930"/>
    </source>
</evidence>
<dbReference type="GO" id="GO:0006355">
    <property type="term" value="P:regulation of DNA-templated transcription"/>
    <property type="evidence" value="ECO:0007669"/>
    <property type="project" value="TreeGrafter"/>
</dbReference>
<evidence type="ECO:0000313" key="5">
    <source>
        <dbReference type="EMBL" id="MBA5638365.1"/>
    </source>
</evidence>
<keyword evidence="1" id="KW-0238">DNA-binding</keyword>
<keyword evidence="6" id="KW-1185">Reference proteome</keyword>
<dbReference type="Proteomes" id="UP000534388">
    <property type="component" value="Unassembled WGS sequence"/>
</dbReference>
<comment type="caution">
    <text evidence="5">The sequence shown here is derived from an EMBL/GenBank/DDBJ whole genome shotgun (WGS) entry which is preliminary data.</text>
</comment>
<dbReference type="AlphaFoldDB" id="A0A7W2ETL3"/>
<organism evidence="5 6">
    <name type="scientific">Rugamonas brunnea</name>
    <dbReference type="NCBI Taxonomy" id="2758569"/>
    <lineage>
        <taxon>Bacteria</taxon>
        <taxon>Pseudomonadati</taxon>
        <taxon>Pseudomonadota</taxon>
        <taxon>Betaproteobacteria</taxon>
        <taxon>Burkholderiales</taxon>
        <taxon>Oxalobacteraceae</taxon>
        <taxon>Telluria group</taxon>
        <taxon>Rugamonas</taxon>
    </lineage>
</organism>
<dbReference type="PANTHER" id="PTHR48111:SF69">
    <property type="entry name" value="RESPONSE REGULATOR RECEIVER"/>
    <property type="match status" value="1"/>
</dbReference>
<sequence length="289" mass="31661">MNHPRAIIADDEAHLRDHLQTQLASAWPELRIVAKAANGLDALRLIDEEAPNVVFLDIRMPGMTGLDVAARLASGEKPPRIVFVTAYDQYAVDAFEHSAVDYLLKPASQERLVRTVAKLKAALGAQPDQARGMVGGGAQAPISGDMSAAALQALLQQLAGQLGVPAVTPSAPAQLSAPAPAPSLQWIRAAHGDETRLIPIEDVIYFQSNDKYTSVFLADGESLIRTPLSKLREQLDEQQFWQIHRSVIVAARHVAGTRQDFRGRLMVQLRGRPEQLVVSRNYVDLFRQM</sequence>
<protein>
    <submittedName>
        <fullName evidence="5">Response regulator transcription factor</fullName>
    </submittedName>
</protein>
<feature type="domain" description="HTH LytTR-type" evidence="4">
    <location>
        <begin position="197"/>
        <end position="289"/>
    </location>
</feature>
<dbReference type="GO" id="GO:0000976">
    <property type="term" value="F:transcription cis-regulatory region binding"/>
    <property type="evidence" value="ECO:0007669"/>
    <property type="project" value="TreeGrafter"/>
</dbReference>
<dbReference type="GO" id="GO:0000156">
    <property type="term" value="F:phosphorelay response regulator activity"/>
    <property type="evidence" value="ECO:0007669"/>
    <property type="project" value="TreeGrafter"/>
</dbReference>
<gene>
    <name evidence="5" type="ORF">H3H37_15000</name>
</gene>
<dbReference type="Gene3D" id="3.40.50.2300">
    <property type="match status" value="1"/>
</dbReference>
<dbReference type="InterPro" id="IPR007492">
    <property type="entry name" value="LytTR_DNA-bd_dom"/>
</dbReference>